<evidence type="ECO:0000256" key="4">
    <source>
        <dbReference type="ARBA" id="ARBA00023157"/>
    </source>
</evidence>
<accession>A0A1I8MDF1</accession>
<reference evidence="9" key="1">
    <citation type="submission" date="2020-05" db="UniProtKB">
        <authorList>
            <consortium name="EnsemblMetazoa"/>
        </authorList>
    </citation>
    <scope>IDENTIFICATION</scope>
    <source>
        <strain evidence="9">Aabys</strain>
    </source>
</reference>
<dbReference type="CDD" id="cd00190">
    <property type="entry name" value="Tryp_SPc"/>
    <property type="match status" value="1"/>
</dbReference>
<dbReference type="STRING" id="7370.A0A1I8MDF1"/>
<keyword evidence="2" id="KW-0964">Secreted</keyword>
<evidence type="ECO:0000256" key="3">
    <source>
        <dbReference type="ARBA" id="ARBA00022729"/>
    </source>
</evidence>
<dbReference type="InterPro" id="IPR051333">
    <property type="entry name" value="CLIP_Serine_Protease"/>
</dbReference>
<feature type="transmembrane region" description="Helical" evidence="8">
    <location>
        <begin position="7"/>
        <end position="23"/>
    </location>
</feature>
<dbReference type="VEuPathDB" id="VectorBase:MDOMA2_005716"/>
<dbReference type="SMART" id="SM00680">
    <property type="entry name" value="CLIP"/>
    <property type="match status" value="1"/>
</dbReference>
<comment type="subcellular location">
    <subcellularLocation>
        <location evidence="1">Secreted</location>
    </subcellularLocation>
</comment>
<dbReference type="EnsemblMetazoa" id="MDOA003746-RB">
    <property type="protein sequence ID" value="MDOA003746-PB"/>
    <property type="gene ID" value="MDOA003746"/>
</dbReference>
<dbReference type="InterPro" id="IPR009003">
    <property type="entry name" value="Peptidase_S1_PA"/>
</dbReference>
<dbReference type="Gene3D" id="2.40.10.10">
    <property type="entry name" value="Trypsin-like serine proteases"/>
    <property type="match status" value="1"/>
</dbReference>
<dbReference type="InterPro" id="IPR033116">
    <property type="entry name" value="TRYPSIN_SER"/>
</dbReference>
<dbReference type="VEuPathDB" id="VectorBase:MDOA003746"/>
<sequence length="433" mass="48528">MFSSNRGIVYGIVLFSSVWILGIEAQHRGNYYGFAPPLPTITYDGLGNCYVNSVGLKGHCVPYPKCPSAVQNWQYYQRMPFSCYFNGYENFVCCPEAYVVTTTMRSPLVGFYSSPNNPFLPPTAYGNYNLPAQRRSEKECEATYSPYSRSHRRHRHRRSSNNNSSESTIDEMLEPVEEEIIQKETAIDTEVVGGITTHEDEFPYMCALGWRESSSSRRSEILYHCGCVLIARKYALTAAHCANFGGEPPKIVRIGGGDLDERRHVEMIRIRRIIQHPDYDSKYAYNDIAVVKLERSSRARPACLWANEGLPQEVLTAIGYGQTKFAGPTSNSLLKVHLNVLTNENCKPYYETGDKLPNGLDAGQICAGDPNGKMDTCQGDSGGPLLLNVAKYQTYVPYVVGLTSFGDGCATGVPSIYTRIYTFIEWIESQVWK</sequence>
<dbReference type="SMART" id="SM00020">
    <property type="entry name" value="Tryp_SPc"/>
    <property type="match status" value="1"/>
</dbReference>
<dbReference type="PROSITE" id="PS00134">
    <property type="entry name" value="TRYPSIN_HIS"/>
    <property type="match status" value="1"/>
</dbReference>
<dbReference type="SUPFAM" id="SSF50494">
    <property type="entry name" value="Trypsin-like serine proteases"/>
    <property type="match status" value="1"/>
</dbReference>
<dbReference type="FunFam" id="2.40.10.10:FF:000054">
    <property type="entry name" value="Complement C1r subcomponent"/>
    <property type="match status" value="1"/>
</dbReference>
<dbReference type="InterPro" id="IPR043504">
    <property type="entry name" value="Peptidase_S1_PA_chymotrypsin"/>
</dbReference>
<keyword evidence="5" id="KW-0325">Glycoprotein</keyword>
<dbReference type="PROSITE" id="PS00135">
    <property type="entry name" value="TRYPSIN_SER"/>
    <property type="match status" value="1"/>
</dbReference>
<dbReference type="InterPro" id="IPR018114">
    <property type="entry name" value="TRYPSIN_HIS"/>
</dbReference>
<name>A0A1I8MDF1_MUSDO</name>
<dbReference type="InterPro" id="IPR001254">
    <property type="entry name" value="Trypsin_dom"/>
</dbReference>
<evidence type="ECO:0000256" key="2">
    <source>
        <dbReference type="ARBA" id="ARBA00022525"/>
    </source>
</evidence>
<keyword evidence="3" id="KW-0732">Signal</keyword>
<feature type="compositionally biased region" description="Basic residues" evidence="7">
    <location>
        <begin position="149"/>
        <end position="159"/>
    </location>
</feature>
<dbReference type="PRINTS" id="PR00722">
    <property type="entry name" value="CHYMOTRYPSIN"/>
</dbReference>
<evidence type="ECO:0000256" key="1">
    <source>
        <dbReference type="ARBA" id="ARBA00004613"/>
    </source>
</evidence>
<keyword evidence="4" id="KW-1015">Disulfide bond</keyword>
<dbReference type="GO" id="GO:0005576">
    <property type="term" value="C:extracellular region"/>
    <property type="evidence" value="ECO:0007669"/>
    <property type="project" value="UniProtKB-SubCell"/>
</dbReference>
<dbReference type="PANTHER" id="PTHR24260">
    <property type="match status" value="1"/>
</dbReference>
<keyword evidence="8" id="KW-0472">Membrane</keyword>
<feature type="region of interest" description="Disordered" evidence="7">
    <location>
        <begin position="143"/>
        <end position="168"/>
    </location>
</feature>
<keyword evidence="8" id="KW-1133">Transmembrane helix</keyword>
<evidence type="ECO:0000256" key="5">
    <source>
        <dbReference type="ARBA" id="ARBA00023180"/>
    </source>
</evidence>
<dbReference type="GO" id="GO:0004252">
    <property type="term" value="F:serine-type endopeptidase activity"/>
    <property type="evidence" value="ECO:0007669"/>
    <property type="project" value="InterPro"/>
</dbReference>
<organism evidence="9">
    <name type="scientific">Musca domestica</name>
    <name type="common">House fly</name>
    <dbReference type="NCBI Taxonomy" id="7370"/>
    <lineage>
        <taxon>Eukaryota</taxon>
        <taxon>Metazoa</taxon>
        <taxon>Ecdysozoa</taxon>
        <taxon>Arthropoda</taxon>
        <taxon>Hexapoda</taxon>
        <taxon>Insecta</taxon>
        <taxon>Pterygota</taxon>
        <taxon>Neoptera</taxon>
        <taxon>Endopterygota</taxon>
        <taxon>Diptera</taxon>
        <taxon>Brachycera</taxon>
        <taxon>Muscomorpha</taxon>
        <taxon>Muscoidea</taxon>
        <taxon>Muscidae</taxon>
        <taxon>Musca</taxon>
    </lineage>
</organism>
<comment type="similarity">
    <text evidence="6">Belongs to the peptidase S1 family. CLIP subfamily.</text>
</comment>
<dbReference type="eggNOG" id="KOG3627">
    <property type="taxonomic scope" value="Eukaryota"/>
</dbReference>
<dbReference type="PROSITE" id="PS50240">
    <property type="entry name" value="TRYPSIN_DOM"/>
    <property type="match status" value="1"/>
</dbReference>
<dbReference type="GO" id="GO:0006508">
    <property type="term" value="P:proteolysis"/>
    <property type="evidence" value="ECO:0007669"/>
    <property type="project" value="InterPro"/>
</dbReference>
<keyword evidence="8" id="KW-0812">Transmembrane</keyword>
<protein>
    <submittedName>
        <fullName evidence="9">Uncharacterized protein</fullName>
    </submittedName>
</protein>
<evidence type="ECO:0000256" key="8">
    <source>
        <dbReference type="SAM" id="Phobius"/>
    </source>
</evidence>
<dbReference type="PANTHER" id="PTHR24260:SF135">
    <property type="entry name" value="CLIP DOMAIN-CONTAINING SERINE PROTEASE-RELATED"/>
    <property type="match status" value="1"/>
</dbReference>
<evidence type="ECO:0000313" key="9">
    <source>
        <dbReference type="EnsemblMetazoa" id="MDOA003746-PB"/>
    </source>
</evidence>
<dbReference type="AlphaFoldDB" id="A0A1I8MDF1"/>
<dbReference type="InterPro" id="IPR001314">
    <property type="entry name" value="Peptidase_S1A"/>
</dbReference>
<dbReference type="InterPro" id="IPR022700">
    <property type="entry name" value="CLIP"/>
</dbReference>
<proteinExistence type="inferred from homology"/>
<evidence type="ECO:0000256" key="6">
    <source>
        <dbReference type="ARBA" id="ARBA00024195"/>
    </source>
</evidence>
<evidence type="ECO:0000256" key="7">
    <source>
        <dbReference type="SAM" id="MobiDB-lite"/>
    </source>
</evidence>
<dbReference type="Pfam" id="PF00089">
    <property type="entry name" value="Trypsin"/>
    <property type="match status" value="1"/>
</dbReference>